<dbReference type="PANTHER" id="PTHR33507">
    <property type="entry name" value="INNER MEMBRANE PROTEIN YBBJ"/>
    <property type="match status" value="1"/>
</dbReference>
<organism evidence="8 9">
    <name type="scientific">Carnobacterium iners</name>
    <dbReference type="NCBI Taxonomy" id="1073423"/>
    <lineage>
        <taxon>Bacteria</taxon>
        <taxon>Bacillati</taxon>
        <taxon>Bacillota</taxon>
        <taxon>Bacilli</taxon>
        <taxon>Lactobacillales</taxon>
        <taxon>Carnobacteriaceae</taxon>
        <taxon>Carnobacterium</taxon>
    </lineage>
</organism>
<dbReference type="InterPro" id="IPR056739">
    <property type="entry name" value="NfeD_membrane"/>
</dbReference>
<evidence type="ECO:0000256" key="1">
    <source>
        <dbReference type="ARBA" id="ARBA00004141"/>
    </source>
</evidence>
<evidence type="ECO:0000256" key="3">
    <source>
        <dbReference type="ARBA" id="ARBA00022989"/>
    </source>
</evidence>
<keyword evidence="2 5" id="KW-0812">Transmembrane</keyword>
<dbReference type="RefSeq" id="WP_085559574.1">
    <property type="nucleotide sequence ID" value="NZ_FOAH01000004.1"/>
</dbReference>
<keyword evidence="4 5" id="KW-0472">Membrane</keyword>
<evidence type="ECO:0000259" key="6">
    <source>
        <dbReference type="Pfam" id="PF01957"/>
    </source>
</evidence>
<protein>
    <submittedName>
        <fullName evidence="8">Membrane-bound serine protease (ClpP class)</fullName>
    </submittedName>
</protein>
<feature type="transmembrane region" description="Helical" evidence="5">
    <location>
        <begin position="45"/>
        <end position="64"/>
    </location>
</feature>
<accession>A0A1X7N7B6</accession>
<feature type="transmembrane region" description="Helical" evidence="5">
    <location>
        <begin position="69"/>
        <end position="86"/>
    </location>
</feature>
<dbReference type="Pfam" id="PF01957">
    <property type="entry name" value="NfeD"/>
    <property type="match status" value="1"/>
</dbReference>
<keyword evidence="8" id="KW-0645">Protease</keyword>
<evidence type="ECO:0000313" key="8">
    <source>
        <dbReference type="EMBL" id="SMH32520.1"/>
    </source>
</evidence>
<dbReference type="EMBL" id="FXBJ01000002">
    <property type="protein sequence ID" value="SMH32520.1"/>
    <property type="molecule type" value="Genomic_DNA"/>
</dbReference>
<evidence type="ECO:0000256" key="2">
    <source>
        <dbReference type="ARBA" id="ARBA00022692"/>
    </source>
</evidence>
<dbReference type="GO" id="GO:0008233">
    <property type="term" value="F:peptidase activity"/>
    <property type="evidence" value="ECO:0007669"/>
    <property type="project" value="UniProtKB-KW"/>
</dbReference>
<dbReference type="InterPro" id="IPR052165">
    <property type="entry name" value="Membrane_assoc_protease"/>
</dbReference>
<keyword evidence="3 5" id="KW-1133">Transmembrane helix</keyword>
<dbReference type="InterPro" id="IPR012340">
    <property type="entry name" value="NA-bd_OB-fold"/>
</dbReference>
<keyword evidence="9" id="KW-1185">Reference proteome</keyword>
<feature type="domain" description="NfeD integral membrane" evidence="7">
    <location>
        <begin position="3"/>
        <end position="111"/>
    </location>
</feature>
<feature type="transmembrane region" description="Helical" evidence="5">
    <location>
        <begin position="92"/>
        <end position="111"/>
    </location>
</feature>
<keyword evidence="8" id="KW-0378">Hydrolase</keyword>
<dbReference type="GO" id="GO:0005886">
    <property type="term" value="C:plasma membrane"/>
    <property type="evidence" value="ECO:0007669"/>
    <property type="project" value="TreeGrafter"/>
</dbReference>
<name>A0A1X7N7B6_9LACT</name>
<dbReference type="Proteomes" id="UP000193435">
    <property type="component" value="Unassembled WGS sequence"/>
</dbReference>
<feature type="domain" description="NfeD-like C-terminal" evidence="6">
    <location>
        <begin position="143"/>
        <end position="197"/>
    </location>
</feature>
<feature type="transmembrane region" description="Helical" evidence="5">
    <location>
        <begin position="12"/>
        <end position="39"/>
    </location>
</feature>
<comment type="subcellular location">
    <subcellularLocation>
        <location evidence="1">Membrane</location>
        <topology evidence="1">Multi-pass membrane protein</topology>
    </subcellularLocation>
</comment>
<dbReference type="GO" id="GO:0006508">
    <property type="term" value="P:proteolysis"/>
    <property type="evidence" value="ECO:0007669"/>
    <property type="project" value="UniProtKB-KW"/>
</dbReference>
<dbReference type="STRING" id="1073423.SAMN04488700_1414"/>
<dbReference type="OrthoDB" id="9806253at2"/>
<dbReference type="Pfam" id="PF24961">
    <property type="entry name" value="NfeD_membrane"/>
    <property type="match status" value="1"/>
</dbReference>
<dbReference type="PANTHER" id="PTHR33507:SF3">
    <property type="entry name" value="INNER MEMBRANE PROTEIN YBBJ"/>
    <property type="match status" value="1"/>
</dbReference>
<evidence type="ECO:0000256" key="5">
    <source>
        <dbReference type="SAM" id="Phobius"/>
    </source>
</evidence>
<dbReference type="InterPro" id="IPR002810">
    <property type="entry name" value="NfeD-like_C"/>
</dbReference>
<dbReference type="Gene3D" id="2.40.50.140">
    <property type="entry name" value="Nucleic acid-binding proteins"/>
    <property type="match status" value="1"/>
</dbReference>
<evidence type="ECO:0000313" key="9">
    <source>
        <dbReference type="Proteomes" id="UP000193435"/>
    </source>
</evidence>
<proteinExistence type="predicted"/>
<gene>
    <name evidence="8" type="ORF">SAMN04488700_1414</name>
</gene>
<sequence length="199" mass="21295">MNILLLSAGFVGLVIAGLTIHYLLGGLLAVGSFAGYFFMNGNGEWFPIVIFILGILLLILEVFIPNFGVAGVLGGLLLFGGIYLNYGDAGQSLFDLSIAGIISVVLAIILLKKGYSFGNFKKLILEENMTKVGGYSSNKDYTDYLGKKGISTTTLRPAGKVAFDDTELDVISSGEQIEPDAFVEVIKVEGSKIIVRRVS</sequence>
<reference evidence="8 9" key="1">
    <citation type="submission" date="2017-04" db="EMBL/GenBank/DDBJ databases">
        <authorList>
            <person name="Afonso C.L."/>
            <person name="Miller P.J."/>
            <person name="Scott M.A."/>
            <person name="Spackman E."/>
            <person name="Goraichik I."/>
            <person name="Dimitrov K.M."/>
            <person name="Suarez D.L."/>
            <person name="Swayne D.E."/>
        </authorList>
    </citation>
    <scope>NUCLEOTIDE SEQUENCE [LARGE SCALE GENOMIC DNA]</scope>
    <source>
        <strain evidence="8 9">LMG26642</strain>
    </source>
</reference>
<evidence type="ECO:0000256" key="4">
    <source>
        <dbReference type="ARBA" id="ARBA00023136"/>
    </source>
</evidence>
<dbReference type="AlphaFoldDB" id="A0A1X7N7B6"/>
<evidence type="ECO:0000259" key="7">
    <source>
        <dbReference type="Pfam" id="PF24961"/>
    </source>
</evidence>